<gene>
    <name evidence="8 12" type="primary">gyrA</name>
    <name evidence="12" type="ORF">ACFSR0_11720</name>
</gene>
<dbReference type="CDD" id="cd00187">
    <property type="entry name" value="TOP4c"/>
    <property type="match status" value="1"/>
</dbReference>
<feature type="short sequence motif" description="GyrA-box" evidence="8">
    <location>
        <begin position="527"/>
        <end position="533"/>
    </location>
</feature>
<dbReference type="Pfam" id="PF00521">
    <property type="entry name" value="DNA_topoisoIV"/>
    <property type="match status" value="1"/>
</dbReference>
<accession>A0ABW5TMS6</accession>
<dbReference type="EC" id="5.6.2.2" evidence="8"/>
<keyword evidence="6 8" id="KW-0238">DNA-binding</keyword>
<comment type="subcellular location">
    <subcellularLocation>
        <location evidence="8">Cytoplasm</location>
    </subcellularLocation>
</comment>
<evidence type="ECO:0000256" key="2">
    <source>
        <dbReference type="ARBA" id="ARBA00008263"/>
    </source>
</evidence>
<dbReference type="PROSITE" id="PS52040">
    <property type="entry name" value="TOPO_IIA"/>
    <property type="match status" value="1"/>
</dbReference>
<organism evidence="12 13">
    <name type="scientific">Enterococcus camelliae</name>
    <dbReference type="NCBI Taxonomy" id="453959"/>
    <lineage>
        <taxon>Bacteria</taxon>
        <taxon>Bacillati</taxon>
        <taxon>Bacillota</taxon>
        <taxon>Bacilli</taxon>
        <taxon>Lactobacillales</taxon>
        <taxon>Enterococcaceae</taxon>
        <taxon>Enterococcus</taxon>
    </lineage>
</organism>
<comment type="miscellaneous">
    <text evidence="8">Few gyrases are as efficient as E.coli at forming negative supercoils. Not all organisms have 2 type II topoisomerases; in organisms with a single type II topoisomerase this enzyme also has to decatenate newly replicated chromosomes.</text>
</comment>
<dbReference type="Proteomes" id="UP001597427">
    <property type="component" value="Unassembled WGS sequence"/>
</dbReference>
<dbReference type="InterPro" id="IPR013760">
    <property type="entry name" value="Topo_IIA-like_dom_sf"/>
</dbReference>
<dbReference type="InterPro" id="IPR013758">
    <property type="entry name" value="Topo_IIA_A/C_ab"/>
</dbReference>
<evidence type="ECO:0000256" key="8">
    <source>
        <dbReference type="HAMAP-Rule" id="MF_01897"/>
    </source>
</evidence>
<comment type="similarity">
    <text evidence="2 8">Belongs to the type II topoisomerase GyrA/ParC subunit family.</text>
</comment>
<keyword evidence="7 8" id="KW-0413">Isomerase</keyword>
<keyword evidence="13" id="KW-1185">Reference proteome</keyword>
<evidence type="ECO:0000256" key="9">
    <source>
        <dbReference type="PROSITE-ProRule" id="PRU01384"/>
    </source>
</evidence>
<keyword evidence="8" id="KW-0963">Cytoplasm</keyword>
<name>A0ABW5TMS6_9ENTE</name>
<protein>
    <recommendedName>
        <fullName evidence="8">DNA gyrase subunit A</fullName>
        <ecNumber evidence="8">5.6.2.2</ecNumber>
    </recommendedName>
</protein>
<evidence type="ECO:0000256" key="1">
    <source>
        <dbReference type="ARBA" id="ARBA00000185"/>
    </source>
</evidence>
<evidence type="ECO:0000256" key="6">
    <source>
        <dbReference type="ARBA" id="ARBA00023125"/>
    </source>
</evidence>
<dbReference type="Gene3D" id="3.90.199.10">
    <property type="entry name" value="Topoisomerase II, domain 5"/>
    <property type="match status" value="1"/>
</dbReference>
<proteinExistence type="inferred from homology"/>
<dbReference type="GO" id="GO:0003918">
    <property type="term" value="F:DNA topoisomerase type II (double strand cut, ATP-hydrolyzing) activity"/>
    <property type="evidence" value="ECO:0007669"/>
    <property type="project" value="UniProtKB-EC"/>
</dbReference>
<comment type="subunit">
    <text evidence="8">Heterotetramer, composed of two GyrA and two GyrB chains. In the heterotetramer, GyrA contains the active site tyrosine that forms a transient covalent intermediate with DNA, while GyrB binds cofactors and catalyzes ATP hydrolysis.</text>
</comment>
<dbReference type="InterPro" id="IPR013757">
    <property type="entry name" value="Topo_IIA_A_a_sf"/>
</dbReference>
<dbReference type="InterPro" id="IPR005743">
    <property type="entry name" value="GyrA"/>
</dbReference>
<dbReference type="InterPro" id="IPR002205">
    <property type="entry name" value="Topo_IIA_dom_A"/>
</dbReference>
<dbReference type="RefSeq" id="WP_379982950.1">
    <property type="nucleotide sequence ID" value="NZ_JBHUMO010000072.1"/>
</dbReference>
<comment type="function">
    <text evidence="8">A type II topoisomerase that negatively supercoils closed circular double-stranded (ds) DNA in an ATP-dependent manner to modulate DNA topology and maintain chromosomes in an underwound state. Negative supercoiling favors strand separation, and DNA replication, transcription, recombination and repair, all of which involve strand separation. Also able to catalyze the interconversion of other topological isomers of dsDNA rings, including catenanes and knotted rings. Type II topoisomerases break and join 2 DNA strands simultaneously in an ATP-dependent manner.</text>
</comment>
<feature type="active site" description="O-(5'-phospho-DNA)-tyrosine intermediate" evidence="8 9">
    <location>
        <position position="123"/>
    </location>
</feature>
<feature type="domain" description="Topo IIA-type catalytic" evidence="11">
    <location>
        <begin position="35"/>
        <end position="500"/>
    </location>
</feature>
<evidence type="ECO:0000256" key="3">
    <source>
        <dbReference type="ARBA" id="ARBA00022741"/>
    </source>
</evidence>
<dbReference type="EMBL" id="JBHUMO010000072">
    <property type="protein sequence ID" value="MFD2730043.1"/>
    <property type="molecule type" value="Genomic_DNA"/>
</dbReference>
<reference evidence="13" key="1">
    <citation type="journal article" date="2019" name="Int. J. Syst. Evol. Microbiol.">
        <title>The Global Catalogue of Microorganisms (GCM) 10K type strain sequencing project: providing services to taxonomists for standard genome sequencing and annotation.</title>
        <authorList>
            <consortium name="The Broad Institute Genomics Platform"/>
            <consortium name="The Broad Institute Genome Sequencing Center for Infectious Disease"/>
            <person name="Wu L."/>
            <person name="Ma J."/>
        </authorList>
    </citation>
    <scope>NUCLEOTIDE SEQUENCE [LARGE SCALE GENOMIC DNA]</scope>
    <source>
        <strain evidence="13">TISTR 932</strain>
    </source>
</reference>
<dbReference type="HAMAP" id="MF_01897">
    <property type="entry name" value="GyrA"/>
    <property type="match status" value="1"/>
</dbReference>
<dbReference type="PANTHER" id="PTHR43493">
    <property type="entry name" value="DNA GYRASE/TOPOISOMERASE SUBUNIT A"/>
    <property type="match status" value="1"/>
</dbReference>
<dbReference type="Gene3D" id="3.30.1360.40">
    <property type="match status" value="1"/>
</dbReference>
<dbReference type="InterPro" id="IPR035516">
    <property type="entry name" value="Gyrase/topoIV_suA_C"/>
</dbReference>
<evidence type="ECO:0000259" key="11">
    <source>
        <dbReference type="PROSITE" id="PS52040"/>
    </source>
</evidence>
<dbReference type="InterPro" id="IPR050220">
    <property type="entry name" value="Type_II_DNA_Topoisomerases"/>
</dbReference>
<dbReference type="Gene3D" id="2.120.10.90">
    <property type="entry name" value="DNA gyrase/topoisomerase IV, subunit A, C-terminal"/>
    <property type="match status" value="1"/>
</dbReference>
<comment type="catalytic activity">
    <reaction evidence="1 8 9">
        <text>ATP-dependent breakage, passage and rejoining of double-stranded DNA.</text>
        <dbReference type="EC" id="5.6.2.2"/>
    </reaction>
</comment>
<dbReference type="NCBIfam" id="TIGR01063">
    <property type="entry name" value="gyrA"/>
    <property type="match status" value="1"/>
</dbReference>
<dbReference type="InterPro" id="IPR006691">
    <property type="entry name" value="GyrA/parC_rep"/>
</dbReference>
<evidence type="ECO:0000313" key="12">
    <source>
        <dbReference type="EMBL" id="MFD2730043.1"/>
    </source>
</evidence>
<dbReference type="NCBIfam" id="NF004044">
    <property type="entry name" value="PRK05561.1"/>
    <property type="match status" value="1"/>
</dbReference>
<keyword evidence="3 8" id="KW-0547">Nucleotide-binding</keyword>
<dbReference type="NCBIfam" id="NF004043">
    <property type="entry name" value="PRK05560.1"/>
    <property type="match status" value="1"/>
</dbReference>
<evidence type="ECO:0000256" key="4">
    <source>
        <dbReference type="ARBA" id="ARBA00022840"/>
    </source>
</evidence>
<evidence type="ECO:0000313" key="13">
    <source>
        <dbReference type="Proteomes" id="UP001597427"/>
    </source>
</evidence>
<comment type="caution">
    <text evidence="12">The sequence shown here is derived from an EMBL/GenBank/DDBJ whole genome shotgun (WGS) entry which is preliminary data.</text>
</comment>
<sequence>MSEEAKQNIHSVNLTSEMKESFIDYAMSVIVARALPDVRDGLKPVHRRILYGMNELGVTPDKPHKKSARIVGDVMGKYHPHGDSAIYESMVRMAQPFSYRYMLVDGHGNFGSVDGDGAAAMRYTEARMSKLAVEMLRDINKDTVDFQSNYDDTEREPAVLPARFPNLLVNGTTGIAVGMATNIPPHNLNEVIAAIDLVMDNPEVTTSELMEVLPGPDFPTGGIVMGKSGIRRAYETGKGSIIVRGRVEIDEIANGKERILITELPYMVNKAKLIERISELHRDKRIEGITALRDESNRQGMRIVIEVRRDVSASVILNNIYKMTALQSSFGFNMLAIEKGVPKILSLKRILENYIEHQKEVITRRTIFDKKKAEARAHILEGLRIALDHIDEIIAIIRGSKSDDEAKTTLIERFEFSDRQAQAILDMRLRRLTGLEREKIENEYQELLKFISDLEDILARPERVVQIIKEELQDLGNRFGDKRRTELLVGEVLSLEDEDLIEEEEIVITLTNNGYIKRVANTEFRAQRRGGRGVQGMGVHDEDFVKTLVSCSTHDVVLFFTNAGKVYKAKGYEIPEYGRTAKGIPVINLLGIDSSERIQAIIAVKDHDSSEQYLFFTTKLGIVKRTAVQAFSNIRSNGLIAIGLKDQDELVNVLQTTGNDPIIIGTHGGYSVTFSESAVRDMGRTAAGVRGIRLREEDYVVGTAILSPENEVLVITENGYGKRTASKEYPIKGRGGKGIKTANITTKNGPLAGLTTVTGDEDILVITDKGVIIRFNVAAVSQTGRATLGVRLMKMEDDAKVVTMARVEPEEQEEIEQTESTENETND</sequence>
<dbReference type="PANTHER" id="PTHR43493:SF5">
    <property type="entry name" value="DNA GYRASE SUBUNIT A, CHLOROPLASTIC_MITOCHONDRIAL"/>
    <property type="match status" value="1"/>
</dbReference>
<evidence type="ECO:0000256" key="10">
    <source>
        <dbReference type="SAM" id="MobiDB-lite"/>
    </source>
</evidence>
<feature type="region of interest" description="Disordered" evidence="10">
    <location>
        <begin position="807"/>
        <end position="827"/>
    </location>
</feature>
<dbReference type="Pfam" id="PF03989">
    <property type="entry name" value="DNA_gyraseA_C"/>
    <property type="match status" value="6"/>
</dbReference>
<evidence type="ECO:0000256" key="7">
    <source>
        <dbReference type="ARBA" id="ARBA00023235"/>
    </source>
</evidence>
<dbReference type="SMART" id="SM00434">
    <property type="entry name" value="TOP4c"/>
    <property type="match status" value="1"/>
</dbReference>
<keyword evidence="4 8" id="KW-0067">ATP-binding</keyword>
<dbReference type="SUPFAM" id="SSF56719">
    <property type="entry name" value="Type II DNA topoisomerase"/>
    <property type="match status" value="1"/>
</dbReference>
<feature type="compositionally biased region" description="Acidic residues" evidence="10">
    <location>
        <begin position="810"/>
        <end position="827"/>
    </location>
</feature>
<keyword evidence="5 8" id="KW-0799">Topoisomerase</keyword>
<dbReference type="SUPFAM" id="SSF101904">
    <property type="entry name" value="GyrA/ParC C-terminal domain-like"/>
    <property type="match status" value="1"/>
</dbReference>
<dbReference type="Gene3D" id="1.10.268.10">
    <property type="entry name" value="Topoisomerase, domain 3"/>
    <property type="match status" value="1"/>
</dbReference>
<evidence type="ECO:0000256" key="5">
    <source>
        <dbReference type="ARBA" id="ARBA00023029"/>
    </source>
</evidence>